<gene>
    <name evidence="1" type="ORF">KSB_69170</name>
</gene>
<name>A0ABQ3V0X2_9CHLR</name>
<evidence type="ECO:0000313" key="2">
    <source>
        <dbReference type="Proteomes" id="UP000654345"/>
    </source>
</evidence>
<accession>A0ABQ3V0X2</accession>
<evidence type="ECO:0000313" key="1">
    <source>
        <dbReference type="EMBL" id="GHO58442.1"/>
    </source>
</evidence>
<sequence>MKRTDIERLLPEVFQRAIEGGSPLLTLLEVMEALPAPDEAVLDQLDAFFDPYRAPDAFVPFLASWVDLERFLQGVPATSATQAAPSWPSGMGRLRELIAAVPFLAQWRGTAKGLLRFLETATGVQGFTIEEQVPGSDGLPRPFHLRVRAPHEAAPYRAMIEQIIESEKPAYVTYELEMVENPEGRPPSS</sequence>
<dbReference type="InterPro" id="IPR006521">
    <property type="entry name" value="Tail_protein_I"/>
</dbReference>
<dbReference type="EMBL" id="BNJG01000003">
    <property type="protein sequence ID" value="GHO58442.1"/>
    <property type="molecule type" value="Genomic_DNA"/>
</dbReference>
<dbReference type="Pfam" id="PF09684">
    <property type="entry name" value="Tail_P2_I"/>
    <property type="match status" value="1"/>
</dbReference>
<dbReference type="RefSeq" id="WP_201374732.1">
    <property type="nucleotide sequence ID" value="NZ_BNJG01000003.1"/>
</dbReference>
<proteinExistence type="predicted"/>
<keyword evidence="2" id="KW-1185">Reference proteome</keyword>
<comment type="caution">
    <text evidence="1">The sequence shown here is derived from an EMBL/GenBank/DDBJ whole genome shotgun (WGS) entry which is preliminary data.</text>
</comment>
<evidence type="ECO:0008006" key="3">
    <source>
        <dbReference type="Google" id="ProtNLM"/>
    </source>
</evidence>
<organism evidence="1 2">
    <name type="scientific">Ktedonobacter robiniae</name>
    <dbReference type="NCBI Taxonomy" id="2778365"/>
    <lineage>
        <taxon>Bacteria</taxon>
        <taxon>Bacillati</taxon>
        <taxon>Chloroflexota</taxon>
        <taxon>Ktedonobacteria</taxon>
        <taxon>Ktedonobacterales</taxon>
        <taxon>Ktedonobacteraceae</taxon>
        <taxon>Ktedonobacter</taxon>
    </lineage>
</organism>
<dbReference type="Proteomes" id="UP000654345">
    <property type="component" value="Unassembled WGS sequence"/>
</dbReference>
<protein>
    <recommendedName>
        <fullName evidence="3">Phage tail protein</fullName>
    </recommendedName>
</protein>
<reference evidence="1 2" key="1">
    <citation type="journal article" date="2021" name="Int. J. Syst. Evol. Microbiol.">
        <title>Reticulibacter mediterranei gen. nov., sp. nov., within the new family Reticulibacteraceae fam. nov., and Ktedonospora formicarum gen. nov., sp. nov., Ktedonobacter robiniae sp. nov., Dictyobacter formicarum sp. nov. and Dictyobacter arantiisoli sp. nov., belonging to the class Ktedonobacteria.</title>
        <authorList>
            <person name="Yabe S."/>
            <person name="Zheng Y."/>
            <person name="Wang C.M."/>
            <person name="Sakai Y."/>
            <person name="Abe K."/>
            <person name="Yokota A."/>
            <person name="Donadio S."/>
            <person name="Cavaletti L."/>
            <person name="Monciardini P."/>
        </authorList>
    </citation>
    <scope>NUCLEOTIDE SEQUENCE [LARGE SCALE GENOMIC DNA]</scope>
    <source>
        <strain evidence="1 2">SOSP1-30</strain>
    </source>
</reference>